<dbReference type="EMBL" id="QGNW01000443">
    <property type="protein sequence ID" value="RVW71240.1"/>
    <property type="molecule type" value="Genomic_DNA"/>
</dbReference>
<organism evidence="1 2">
    <name type="scientific">Vitis vinifera</name>
    <name type="common">Grape</name>
    <dbReference type="NCBI Taxonomy" id="29760"/>
    <lineage>
        <taxon>Eukaryota</taxon>
        <taxon>Viridiplantae</taxon>
        <taxon>Streptophyta</taxon>
        <taxon>Embryophyta</taxon>
        <taxon>Tracheophyta</taxon>
        <taxon>Spermatophyta</taxon>
        <taxon>Magnoliopsida</taxon>
        <taxon>eudicotyledons</taxon>
        <taxon>Gunneridae</taxon>
        <taxon>Pentapetalae</taxon>
        <taxon>rosids</taxon>
        <taxon>Vitales</taxon>
        <taxon>Vitaceae</taxon>
        <taxon>Viteae</taxon>
        <taxon>Vitis</taxon>
    </lineage>
</organism>
<name>A0A438GGC1_VITVI</name>
<sequence length="61" mass="7108">MKQAQPSVGYQSHYFFKVSIFSSQLSMQWGELPWEIRNGNTTADEWVGDTAMDQRRRPEAL</sequence>
<gene>
    <name evidence="1" type="ORF">CK203_058801</name>
</gene>
<evidence type="ECO:0000313" key="1">
    <source>
        <dbReference type="EMBL" id="RVW71240.1"/>
    </source>
</evidence>
<accession>A0A438GGC1</accession>
<protein>
    <submittedName>
        <fullName evidence="1">Uncharacterized protein</fullName>
    </submittedName>
</protein>
<evidence type="ECO:0000313" key="2">
    <source>
        <dbReference type="Proteomes" id="UP000288805"/>
    </source>
</evidence>
<comment type="caution">
    <text evidence="1">The sequence shown here is derived from an EMBL/GenBank/DDBJ whole genome shotgun (WGS) entry which is preliminary data.</text>
</comment>
<dbReference type="AlphaFoldDB" id="A0A438GGC1"/>
<dbReference type="Proteomes" id="UP000288805">
    <property type="component" value="Unassembled WGS sequence"/>
</dbReference>
<reference evidence="1 2" key="1">
    <citation type="journal article" date="2018" name="PLoS Genet.">
        <title>Population sequencing reveals clonal diversity and ancestral inbreeding in the grapevine cultivar Chardonnay.</title>
        <authorList>
            <person name="Roach M.J."/>
            <person name="Johnson D.L."/>
            <person name="Bohlmann J."/>
            <person name="van Vuuren H.J."/>
            <person name="Jones S.J."/>
            <person name="Pretorius I.S."/>
            <person name="Schmidt S.A."/>
            <person name="Borneman A.R."/>
        </authorList>
    </citation>
    <scope>NUCLEOTIDE SEQUENCE [LARGE SCALE GENOMIC DNA]</scope>
    <source>
        <strain evidence="2">cv. Chardonnay</strain>
        <tissue evidence="1">Leaf</tissue>
    </source>
</reference>
<proteinExistence type="predicted"/>